<dbReference type="InterPro" id="IPR036249">
    <property type="entry name" value="Thioredoxin-like_sf"/>
</dbReference>
<dbReference type="GO" id="GO:0004601">
    <property type="term" value="F:peroxidase activity"/>
    <property type="evidence" value="ECO:0007669"/>
    <property type="project" value="UniProtKB-KW"/>
</dbReference>
<dbReference type="PROSITE" id="PS51355">
    <property type="entry name" value="GLUTATHIONE_PEROXID_3"/>
    <property type="match status" value="1"/>
</dbReference>
<evidence type="ECO:0000256" key="2">
    <source>
        <dbReference type="ARBA" id="ARBA00022559"/>
    </source>
</evidence>
<dbReference type="PANTHER" id="PTHR11592:SF78">
    <property type="entry name" value="GLUTATHIONE PEROXIDASE"/>
    <property type="match status" value="1"/>
</dbReference>
<evidence type="ECO:0008006" key="6">
    <source>
        <dbReference type="Google" id="ProtNLM"/>
    </source>
</evidence>
<dbReference type="AlphaFoldDB" id="A0AAD2FHX9"/>
<dbReference type="InterPro" id="IPR000889">
    <property type="entry name" value="Glutathione_peroxidase"/>
</dbReference>
<dbReference type="PANTHER" id="PTHR11592">
    <property type="entry name" value="GLUTATHIONE PEROXIDASE"/>
    <property type="match status" value="1"/>
</dbReference>
<keyword evidence="2" id="KW-0575">Peroxidase</keyword>
<dbReference type="EMBL" id="CAKOGP040000890">
    <property type="protein sequence ID" value="CAJ1940398.1"/>
    <property type="molecule type" value="Genomic_DNA"/>
</dbReference>
<dbReference type="SUPFAM" id="SSF52833">
    <property type="entry name" value="Thioredoxin-like"/>
    <property type="match status" value="1"/>
</dbReference>
<evidence type="ECO:0000256" key="3">
    <source>
        <dbReference type="ARBA" id="ARBA00023002"/>
    </source>
</evidence>
<keyword evidence="5" id="KW-1185">Reference proteome</keyword>
<keyword evidence="3" id="KW-0560">Oxidoreductase</keyword>
<sequence>MKKLGERWGNDLVILAFPSREFGKQEFEKDEDIQKFVAEKGFPGVLLKLGKVKGSEASEVWRYMKGVTGAKNPIWNFRAKYLVSRDGNVSTPKGKLEDAIAALM</sequence>
<organism evidence="4 5">
    <name type="scientific">Cylindrotheca closterium</name>
    <dbReference type="NCBI Taxonomy" id="2856"/>
    <lineage>
        <taxon>Eukaryota</taxon>
        <taxon>Sar</taxon>
        <taxon>Stramenopiles</taxon>
        <taxon>Ochrophyta</taxon>
        <taxon>Bacillariophyta</taxon>
        <taxon>Bacillariophyceae</taxon>
        <taxon>Bacillariophycidae</taxon>
        <taxon>Bacillariales</taxon>
        <taxon>Bacillariaceae</taxon>
        <taxon>Cylindrotheca</taxon>
    </lineage>
</organism>
<reference evidence="4" key="1">
    <citation type="submission" date="2023-08" db="EMBL/GenBank/DDBJ databases">
        <authorList>
            <person name="Audoor S."/>
            <person name="Bilcke G."/>
        </authorList>
    </citation>
    <scope>NUCLEOTIDE SEQUENCE</scope>
</reference>
<dbReference type="GO" id="GO:0006979">
    <property type="term" value="P:response to oxidative stress"/>
    <property type="evidence" value="ECO:0007669"/>
    <property type="project" value="InterPro"/>
</dbReference>
<dbReference type="Gene3D" id="3.40.30.10">
    <property type="entry name" value="Glutaredoxin"/>
    <property type="match status" value="1"/>
</dbReference>
<evidence type="ECO:0000313" key="4">
    <source>
        <dbReference type="EMBL" id="CAJ1940398.1"/>
    </source>
</evidence>
<protein>
    <recommendedName>
        <fullName evidence="6">Glutathione peroxidase</fullName>
    </recommendedName>
</protein>
<evidence type="ECO:0000313" key="5">
    <source>
        <dbReference type="Proteomes" id="UP001295423"/>
    </source>
</evidence>
<comment type="caution">
    <text evidence="4">The sequence shown here is derived from an EMBL/GenBank/DDBJ whole genome shotgun (WGS) entry which is preliminary data.</text>
</comment>
<evidence type="ECO:0000256" key="1">
    <source>
        <dbReference type="ARBA" id="ARBA00006926"/>
    </source>
</evidence>
<gene>
    <name evidence="4" type="ORF">CYCCA115_LOCUS7022</name>
</gene>
<dbReference type="Proteomes" id="UP001295423">
    <property type="component" value="Unassembled WGS sequence"/>
</dbReference>
<accession>A0AAD2FHX9</accession>
<comment type="similarity">
    <text evidence="1">Belongs to the glutathione peroxidase family.</text>
</comment>
<dbReference type="Pfam" id="PF00255">
    <property type="entry name" value="GSHPx"/>
    <property type="match status" value="1"/>
</dbReference>
<proteinExistence type="inferred from homology"/>
<name>A0AAD2FHX9_9STRA</name>